<dbReference type="Pfam" id="PF15296">
    <property type="entry name" value="Codanin-1_C"/>
    <property type="match status" value="1"/>
</dbReference>
<evidence type="ECO:0000313" key="4">
    <source>
        <dbReference type="RefSeq" id="XP_017786758.1"/>
    </source>
</evidence>
<gene>
    <name evidence="4" type="primary">LOC108569638</name>
</gene>
<dbReference type="InterPro" id="IPR040031">
    <property type="entry name" value="Codanin-1"/>
</dbReference>
<feature type="compositionally biased region" description="Polar residues" evidence="1">
    <location>
        <begin position="108"/>
        <end position="126"/>
    </location>
</feature>
<dbReference type="InterPro" id="IPR028171">
    <property type="entry name" value="Codanin-1_C"/>
</dbReference>
<keyword evidence="3" id="KW-1185">Reference proteome</keyword>
<accession>A0ABM1NIV8</accession>
<dbReference type="Proteomes" id="UP000695000">
    <property type="component" value="Unplaced"/>
</dbReference>
<protein>
    <submittedName>
        <fullName evidence="4">Codanin-1</fullName>
    </submittedName>
</protein>
<dbReference type="PANTHER" id="PTHR28678:SF1">
    <property type="entry name" value="CODANIN-1"/>
    <property type="match status" value="1"/>
</dbReference>
<evidence type="ECO:0000313" key="3">
    <source>
        <dbReference type="Proteomes" id="UP000695000"/>
    </source>
</evidence>
<feature type="compositionally biased region" description="Basic and acidic residues" evidence="1">
    <location>
        <begin position="179"/>
        <end position="189"/>
    </location>
</feature>
<name>A0ABM1NIV8_NICVS</name>
<organism evidence="3 4">
    <name type="scientific">Nicrophorus vespilloides</name>
    <name type="common">Boreal carrion beetle</name>
    <dbReference type="NCBI Taxonomy" id="110193"/>
    <lineage>
        <taxon>Eukaryota</taxon>
        <taxon>Metazoa</taxon>
        <taxon>Ecdysozoa</taxon>
        <taxon>Arthropoda</taxon>
        <taxon>Hexapoda</taxon>
        <taxon>Insecta</taxon>
        <taxon>Pterygota</taxon>
        <taxon>Neoptera</taxon>
        <taxon>Endopterygota</taxon>
        <taxon>Coleoptera</taxon>
        <taxon>Polyphaga</taxon>
        <taxon>Staphyliniformia</taxon>
        <taxon>Silphidae</taxon>
        <taxon>Nicrophorinae</taxon>
        <taxon>Nicrophorus</taxon>
    </lineage>
</organism>
<proteinExistence type="predicted"/>
<dbReference type="GeneID" id="108569638"/>
<evidence type="ECO:0000259" key="2">
    <source>
        <dbReference type="Pfam" id="PF15296"/>
    </source>
</evidence>
<dbReference type="RefSeq" id="XP_017786758.1">
    <property type="nucleotide sequence ID" value="XM_017931269.1"/>
</dbReference>
<feature type="region of interest" description="Disordered" evidence="1">
    <location>
        <begin position="169"/>
        <end position="201"/>
    </location>
</feature>
<reference evidence="4" key="1">
    <citation type="submission" date="2025-08" db="UniProtKB">
        <authorList>
            <consortium name="RefSeq"/>
        </authorList>
    </citation>
    <scope>IDENTIFICATION</scope>
    <source>
        <tissue evidence="4">Whole Larva</tissue>
    </source>
</reference>
<evidence type="ECO:0000256" key="1">
    <source>
        <dbReference type="SAM" id="MobiDB-lite"/>
    </source>
</evidence>
<feature type="region of interest" description="Disordered" evidence="1">
    <location>
        <begin position="79"/>
        <end position="126"/>
    </location>
</feature>
<sequence length="1179" mass="134756">MAKVLLNNVINGETDLQLLFSWLKNNLLEKDETSNCPDFDCSIGEFISFFLNTIHENAQNINNAVETPKKIYTPKAIRKLETPESQKPKRRSALFSEQHDDRNDLSPKCSTPRNRNKSLLNDSTFTNENTCMSPVSPIYMRLNCNITPKSQKKITLTDRSLCLGDFITKRGSSSKKKGSKNENTEPQEGRRHRRINPTNLKFNNSFGKTENSFNFSEESFPEIAAENAEDQRSVLAVERMKIVIDEPKVILTKKIAKKEVLPDLNLATCRKQLDVLVEMYVYCLNNNLVLNLTSELYFVLSLILNKQFESEIPQLRDGDCDYVSYNDLFSCIHNTIYFAIKVLERQVNILGMLDKQTVKLLINNDRLKCISPEMNKALVDINEGKIEISLPLAEATQNVCFITETDNRQNFPSEVSFHAFRKQRDLFYELLRIWETHHLSEGWNFGMALGGKIKSLFSLHSDEANFRHFSRLFKSQLIGACSKINIENIPEDQLSFLSTIPNIDSEKLNRLTNRLVKKASPINGINSPPAFLDCEEFYRDFILTASLHNFNIHLKDTMTNEVITLSNSNFPCNGLQETESQVDLEIKTSYVSCLRSLRTLAKFLGFLETLPYSTASGAKEDKVISTDIEMRNWYRPHFHLEQILADSVSSGNLILTIPWITKYISMLPAATLRLNYFVKLFDTLFEIFYNADPSNPSGLLVRLCLGWLFELNHFPSEFYYVWCTRNEKNLLQKVQAGLDSTDVVCNDALYICCPYLCEFKRLLQNTSTGKSTITVKHITPVTAMESPAQVSQKKIKLQLEEAFLNTQPVSMRKTVEFVSERVASACVKTVCNVIIPKYKEIAMEELKELLINTRPENGQFESKEFLAETKVKCDVLLQSKLKDLLFTCNEEINKQIEAKVKNSVCLLLADEELKQTKSVSSSIAIRMCRNRVQQWVIAHLNAGVFSKDFDAYLTKFVKREGALEECHRNKCSELLSAGNNLVHNEEVPSAVKIVEILRNLCIDVLEGSPVNTEDVTLMIDQCNQCLDQREDVNISIVSMINKMLLDFFIILIAKLPDLCTNTVMQLYIDFWKSKNSNEDLFKNLICPRNVSMLGGRTKSWEKLVSFIVTLLKTKLLCSSDFETQYLAIYKQNWNDVSLKCLSSSVRDIAAECSKLPECNAKFTYLLNFVSDFCSDLESF</sequence>
<dbReference type="PANTHER" id="PTHR28678">
    <property type="entry name" value="CODANIN-1"/>
    <property type="match status" value="1"/>
</dbReference>
<feature type="domain" description="Codanin-1 C-terminal" evidence="2">
    <location>
        <begin position="739"/>
        <end position="848"/>
    </location>
</feature>